<dbReference type="EMBL" id="BLAY01000150">
    <property type="protein sequence ID" value="GET42136.1"/>
    <property type="molecule type" value="Genomic_DNA"/>
</dbReference>
<comment type="caution">
    <text evidence="1">The sequence shown here is derived from an EMBL/GenBank/DDBJ whole genome shotgun (WGS) entry which is preliminary data.</text>
</comment>
<evidence type="ECO:0000313" key="2">
    <source>
        <dbReference type="Proteomes" id="UP001050975"/>
    </source>
</evidence>
<keyword evidence="2" id="KW-1185">Reference proteome</keyword>
<evidence type="ECO:0000313" key="1">
    <source>
        <dbReference type="EMBL" id="GET42136.1"/>
    </source>
</evidence>
<sequence>MFHQSKGGGCRAPTTIDVRNIFFTRANAVDLLSALAVGARHQQYVSSEQRWWMPCYHNRYTQYFFHPRQPGGCLIWVGSRGTASTICFIRAKVVDAVLPQSIYTIFFTPALVVDALPLPQSIYTIFFTPALVVDALPLPQSIYIVFFISAKVVDAVPLPQSIYTICFTPANVVDAVSLPQSIYTICFTPANVVDAVLLPKSLQLPKPRRFGKRQPG</sequence>
<name>A0AAV3XKV2_9CYAN</name>
<gene>
    <name evidence="1" type="ORF">MiSe_69500</name>
</gene>
<organism evidence="1 2">
    <name type="scientific">Microseira wollei NIES-4236</name>
    <dbReference type="NCBI Taxonomy" id="2530354"/>
    <lineage>
        <taxon>Bacteria</taxon>
        <taxon>Bacillati</taxon>
        <taxon>Cyanobacteriota</taxon>
        <taxon>Cyanophyceae</taxon>
        <taxon>Oscillatoriophycideae</taxon>
        <taxon>Aerosakkonematales</taxon>
        <taxon>Aerosakkonemataceae</taxon>
        <taxon>Microseira</taxon>
    </lineage>
</organism>
<dbReference type="AlphaFoldDB" id="A0AAV3XKV2"/>
<accession>A0AAV3XKV2</accession>
<reference evidence="1" key="1">
    <citation type="submission" date="2019-10" db="EMBL/GenBank/DDBJ databases">
        <title>Draft genome sequece of Microseira wollei NIES-4236.</title>
        <authorList>
            <person name="Yamaguchi H."/>
            <person name="Suzuki S."/>
            <person name="Kawachi M."/>
        </authorList>
    </citation>
    <scope>NUCLEOTIDE SEQUENCE</scope>
    <source>
        <strain evidence="1">NIES-4236</strain>
    </source>
</reference>
<dbReference type="Proteomes" id="UP001050975">
    <property type="component" value="Unassembled WGS sequence"/>
</dbReference>
<proteinExistence type="predicted"/>
<dbReference type="RefSeq" id="WP_226589229.1">
    <property type="nucleotide sequence ID" value="NZ_BLAY01000150.1"/>
</dbReference>
<protein>
    <submittedName>
        <fullName evidence="1">Uncharacterized protein</fullName>
    </submittedName>
</protein>